<keyword evidence="2" id="KW-1185">Reference proteome</keyword>
<evidence type="ECO:0000313" key="2">
    <source>
        <dbReference type="Proteomes" id="UP001164539"/>
    </source>
</evidence>
<proteinExistence type="predicted"/>
<name>A0ACC1XCI1_MELAZ</name>
<dbReference type="Proteomes" id="UP001164539">
    <property type="component" value="Chromosome 10"/>
</dbReference>
<sequence>MLRKRTRSLEKDQQMSHLTMSDSVAESYFNYENRKNNSFFGVPGLFVGLTPKSLSDSDSVWSPTSPLDFRVFSNLGNSFRSPRSPCCEQQKSWDTSKVGLSIIDYLENDTKLSGKVLRSESKSILFGPQMRIKTINSQTHVNSFETPKSLPKNYAIFPYTQIKSSLQKENSDVVFEIGETPLELEQEPFGKIRSCSLDSCRSSPALAGFADSSSDVSSGSFGLENLASDGSLPCLMIGGSPNTNSFLHIKVNSMPVSKGSGNEFIETLSADEIELSEDYTRVISRGPNPRTTHIYGDCILDCHTNNLSNFSKNDARGIEGAITSTISYPSDNFLSFCYSCNKKLEGKDIYIYRGEKAFCSSDCRTQEILIDEEMEKNMKSSESPPNSDDCKEPFESGFFVAT</sequence>
<protein>
    <submittedName>
        <fullName evidence="1">DUF581 domain-containing protein</fullName>
    </submittedName>
</protein>
<gene>
    <name evidence="1" type="ORF">OWV82_018025</name>
</gene>
<evidence type="ECO:0000313" key="1">
    <source>
        <dbReference type="EMBL" id="KAJ4708000.1"/>
    </source>
</evidence>
<organism evidence="1 2">
    <name type="scientific">Melia azedarach</name>
    <name type="common">Chinaberry tree</name>
    <dbReference type="NCBI Taxonomy" id="155640"/>
    <lineage>
        <taxon>Eukaryota</taxon>
        <taxon>Viridiplantae</taxon>
        <taxon>Streptophyta</taxon>
        <taxon>Embryophyta</taxon>
        <taxon>Tracheophyta</taxon>
        <taxon>Spermatophyta</taxon>
        <taxon>Magnoliopsida</taxon>
        <taxon>eudicotyledons</taxon>
        <taxon>Gunneridae</taxon>
        <taxon>Pentapetalae</taxon>
        <taxon>rosids</taxon>
        <taxon>malvids</taxon>
        <taxon>Sapindales</taxon>
        <taxon>Meliaceae</taxon>
        <taxon>Melia</taxon>
    </lineage>
</organism>
<reference evidence="1 2" key="1">
    <citation type="journal article" date="2023" name="Science">
        <title>Complex scaffold remodeling in plant triterpene biosynthesis.</title>
        <authorList>
            <person name="De La Pena R."/>
            <person name="Hodgson H."/>
            <person name="Liu J.C."/>
            <person name="Stephenson M.J."/>
            <person name="Martin A.C."/>
            <person name="Owen C."/>
            <person name="Harkess A."/>
            <person name="Leebens-Mack J."/>
            <person name="Jimenez L.E."/>
            <person name="Osbourn A."/>
            <person name="Sattely E.S."/>
        </authorList>
    </citation>
    <scope>NUCLEOTIDE SEQUENCE [LARGE SCALE GENOMIC DNA]</scope>
    <source>
        <strain evidence="2">cv. JPN11</strain>
        <tissue evidence="1">Leaf</tissue>
    </source>
</reference>
<comment type="caution">
    <text evidence="1">The sequence shown here is derived from an EMBL/GenBank/DDBJ whole genome shotgun (WGS) entry which is preliminary data.</text>
</comment>
<accession>A0ACC1XCI1</accession>
<dbReference type="EMBL" id="CM051403">
    <property type="protein sequence ID" value="KAJ4708000.1"/>
    <property type="molecule type" value="Genomic_DNA"/>
</dbReference>